<reference evidence="1 2" key="1">
    <citation type="journal article" date="2018" name="Biotechnol. Biofuels">
        <title>Integrative visual omics of the white-rot fungus Polyporus brumalis exposes the biotechnological potential of its oxidative enzymes for delignifying raw plant biomass.</title>
        <authorList>
            <person name="Miyauchi S."/>
            <person name="Rancon A."/>
            <person name="Drula E."/>
            <person name="Hage H."/>
            <person name="Chaduli D."/>
            <person name="Favel A."/>
            <person name="Grisel S."/>
            <person name="Henrissat B."/>
            <person name="Herpoel-Gimbert I."/>
            <person name="Ruiz-Duenas F.J."/>
            <person name="Chevret D."/>
            <person name="Hainaut M."/>
            <person name="Lin J."/>
            <person name="Wang M."/>
            <person name="Pangilinan J."/>
            <person name="Lipzen A."/>
            <person name="Lesage-Meessen L."/>
            <person name="Navarro D."/>
            <person name="Riley R."/>
            <person name="Grigoriev I.V."/>
            <person name="Zhou S."/>
            <person name="Raouche S."/>
            <person name="Rosso M.N."/>
        </authorList>
    </citation>
    <scope>NUCLEOTIDE SEQUENCE [LARGE SCALE GENOMIC DNA]</scope>
    <source>
        <strain evidence="1 2">BRFM 1820</strain>
    </source>
</reference>
<gene>
    <name evidence="1" type="ORF">OH76DRAFT_342742</name>
</gene>
<sequence length="176" mass="19157">MTPTTHHGLLRPGPRYTVMNCGRNSRWAPGRSTSSRAARHHHRCEGSVEQYGRCGGSSFKFSFLYVSSSVECAASDMALAGSIRAGVLRDLLPVPVYIHKVSRLPCTSCRPTGCVAVLIVPINHLSIAVNCAGGVHLGESVERNRDVMKNLQNAAWQNRSHAVVPGRLPDWPDVCQ</sequence>
<organism evidence="1 2">
    <name type="scientific">Lentinus brumalis</name>
    <dbReference type="NCBI Taxonomy" id="2498619"/>
    <lineage>
        <taxon>Eukaryota</taxon>
        <taxon>Fungi</taxon>
        <taxon>Dikarya</taxon>
        <taxon>Basidiomycota</taxon>
        <taxon>Agaricomycotina</taxon>
        <taxon>Agaricomycetes</taxon>
        <taxon>Polyporales</taxon>
        <taxon>Polyporaceae</taxon>
        <taxon>Lentinus</taxon>
    </lineage>
</organism>
<proteinExistence type="predicted"/>
<evidence type="ECO:0000313" key="1">
    <source>
        <dbReference type="EMBL" id="RDX51043.1"/>
    </source>
</evidence>
<keyword evidence="2" id="KW-1185">Reference proteome</keyword>
<dbReference type="EMBL" id="KZ857396">
    <property type="protein sequence ID" value="RDX51043.1"/>
    <property type="molecule type" value="Genomic_DNA"/>
</dbReference>
<dbReference type="Proteomes" id="UP000256964">
    <property type="component" value="Unassembled WGS sequence"/>
</dbReference>
<accession>A0A371DEU5</accession>
<protein>
    <submittedName>
        <fullName evidence="1">Uncharacterized protein</fullName>
    </submittedName>
</protein>
<dbReference type="AlphaFoldDB" id="A0A371DEU5"/>
<name>A0A371DEU5_9APHY</name>
<evidence type="ECO:0000313" key="2">
    <source>
        <dbReference type="Proteomes" id="UP000256964"/>
    </source>
</evidence>